<dbReference type="Pfam" id="PF06776">
    <property type="entry name" value="IalB"/>
    <property type="match status" value="1"/>
</dbReference>
<organism evidence="2">
    <name type="scientific">Candidatus Kentrum sp. FW</name>
    <dbReference type="NCBI Taxonomy" id="2126338"/>
    <lineage>
        <taxon>Bacteria</taxon>
        <taxon>Pseudomonadati</taxon>
        <taxon>Pseudomonadota</taxon>
        <taxon>Gammaproteobacteria</taxon>
        <taxon>Candidatus Kentrum</taxon>
    </lineage>
</organism>
<reference evidence="2" key="1">
    <citation type="submission" date="2019-02" db="EMBL/GenBank/DDBJ databases">
        <authorList>
            <person name="Gruber-Vodicka R. H."/>
            <person name="Seah K. B. B."/>
        </authorList>
    </citation>
    <scope>NUCLEOTIDE SEQUENCE</scope>
    <source>
        <strain evidence="1">BECK_BZ106</strain>
        <strain evidence="2">BECK_BZ15</strain>
    </source>
</reference>
<gene>
    <name evidence="2" type="ORF">BECKFW1821A_GA0114235_10426</name>
    <name evidence="1" type="ORF">BECKFW1821B_GA0114236_101226</name>
</gene>
<dbReference type="EMBL" id="CAADFD010000012">
    <property type="protein sequence ID" value="VFJ52470.1"/>
    <property type="molecule type" value="Genomic_DNA"/>
</dbReference>
<dbReference type="Gene3D" id="2.60.40.1880">
    <property type="entry name" value="Invasion associated locus B (IalB) protein"/>
    <property type="match status" value="1"/>
</dbReference>
<evidence type="ECO:0000313" key="1">
    <source>
        <dbReference type="EMBL" id="VFJ52470.1"/>
    </source>
</evidence>
<dbReference type="InterPro" id="IPR010642">
    <property type="entry name" value="Invasion_prot_B"/>
</dbReference>
<evidence type="ECO:0000313" key="2">
    <source>
        <dbReference type="EMBL" id="VFJ53367.1"/>
    </source>
</evidence>
<dbReference type="AlphaFoldDB" id="A0A450SJ08"/>
<name>A0A450SJ08_9GAMM</name>
<dbReference type="InterPro" id="IPR038696">
    <property type="entry name" value="IalB_sf"/>
</dbReference>
<accession>A0A450SJ08</accession>
<protein>
    <submittedName>
        <fullName evidence="2">Invasion protein IalB, involved in pathogenesis</fullName>
    </submittedName>
</protein>
<sequence length="222" mass="24294">MKLFDLFPSRAGTLQDYRQNGETSVLKSRSSRHPLRNIATILMSIALLMNFGSVFAKEEAKDNNIESTAHGDWELLCPKGKNKKEKGPCILAQRIMLEINESKSKLPIVSFQFVHTGKPRALHAVLGVSLLLEGGVVLAPGVRLEIGDKKKGKPVSWPFSHCETNGCFAASKISSKLRKQLQGANKVNVSFQTVSGKTITVPSSLRGITAGLKALDKENKKR</sequence>
<dbReference type="EMBL" id="CAADEW010000042">
    <property type="protein sequence ID" value="VFJ53367.1"/>
    <property type="molecule type" value="Genomic_DNA"/>
</dbReference>
<proteinExistence type="predicted"/>